<comment type="caution">
    <text evidence="1">The sequence shown here is derived from an EMBL/GenBank/DDBJ whole genome shotgun (WGS) entry which is preliminary data.</text>
</comment>
<evidence type="ECO:0000313" key="2">
    <source>
        <dbReference type="Proteomes" id="UP001272987"/>
    </source>
</evidence>
<organism evidence="1 2">
    <name type="scientific">Streptomyces acidiscabies</name>
    <dbReference type="NCBI Taxonomy" id="42234"/>
    <lineage>
        <taxon>Bacteria</taxon>
        <taxon>Bacillati</taxon>
        <taxon>Actinomycetota</taxon>
        <taxon>Actinomycetes</taxon>
        <taxon>Kitasatosporales</taxon>
        <taxon>Streptomycetaceae</taxon>
        <taxon>Streptomyces</taxon>
    </lineage>
</organism>
<reference evidence="1 2" key="1">
    <citation type="journal article" date="2023" name="Microb. Genom.">
        <title>Mesoterricola silvestris gen. nov., sp. nov., Mesoterricola sediminis sp. nov., Geothrix oryzae sp. nov., Geothrix edaphica sp. nov., Geothrix rubra sp. nov., and Geothrix limicola sp. nov., six novel members of Acidobacteriota isolated from soils.</title>
        <authorList>
            <person name="Weisberg A.J."/>
            <person name="Pearce E."/>
            <person name="Kramer C.G."/>
            <person name="Chang J.H."/>
            <person name="Clarke C.R."/>
        </authorList>
    </citation>
    <scope>NUCLEOTIDE SEQUENCE [LARGE SCALE GENOMIC DNA]</scope>
    <source>
        <strain evidence="1 2">NB05-1H</strain>
    </source>
</reference>
<accession>A0ABU4MBI5</accession>
<protein>
    <submittedName>
        <fullName evidence="1">Uncharacterized protein</fullName>
    </submittedName>
</protein>
<dbReference type="RefSeq" id="WP_319167162.1">
    <property type="nucleotide sequence ID" value="NZ_JARAWP010000031.1"/>
</dbReference>
<name>A0ABU4MBI5_9ACTN</name>
<dbReference type="Proteomes" id="UP001272987">
    <property type="component" value="Unassembled WGS sequence"/>
</dbReference>
<sequence>MNTTCTICPRTAPEDTYACPACLDDIRGWLTELPRQAKLLAEFLVPGTGAARGRIGGTGRATAPLPVDLRVLVLLAPGHPVPVGAPEDNHDSTVPIRAFLTGWADHFASTYPAVLHHPDDHHAPRPKPSDHTLTGWCHWLTACLPYVASHPPTTDVHMITDLHHQLRALVHRIRDLTHTVPHTHPLTAPCPHCQAFGLVTTDGHHLIRCTLCDHTLTPDTYDTHVAALLDDHHRRTPVTVLRLVGDDAEIVTDPPPGHPAATRRHPAIDIAADLGIPTTELPGLHLTAAVHDDQLTAWRTA</sequence>
<keyword evidence="2" id="KW-1185">Reference proteome</keyword>
<evidence type="ECO:0000313" key="1">
    <source>
        <dbReference type="EMBL" id="MDX3024053.1"/>
    </source>
</evidence>
<dbReference type="EMBL" id="JARAWP010000031">
    <property type="protein sequence ID" value="MDX3024053.1"/>
    <property type="molecule type" value="Genomic_DNA"/>
</dbReference>
<gene>
    <name evidence="1" type="ORF">PV666_40215</name>
</gene>
<proteinExistence type="predicted"/>